<gene>
    <name evidence="3" type="ORF">SAMN05443575_3951</name>
</gene>
<comment type="catalytic activity">
    <reaction evidence="2">
        <text>9-ribosyl-trans-zeatin 5'-phosphate + H2O = trans-zeatin + D-ribose 5-phosphate</text>
        <dbReference type="Rhea" id="RHEA:48564"/>
        <dbReference type="ChEBI" id="CHEBI:15377"/>
        <dbReference type="ChEBI" id="CHEBI:16522"/>
        <dbReference type="ChEBI" id="CHEBI:78346"/>
        <dbReference type="ChEBI" id="CHEBI:87947"/>
        <dbReference type="EC" id="3.2.2.n1"/>
    </reaction>
</comment>
<dbReference type="EC" id="3.2.2.n1" evidence="2"/>
<reference evidence="3 4" key="1">
    <citation type="submission" date="2016-11" db="EMBL/GenBank/DDBJ databases">
        <authorList>
            <person name="Jaros S."/>
            <person name="Januszkiewicz K."/>
            <person name="Wedrychowicz H."/>
        </authorList>
    </citation>
    <scope>NUCLEOTIDE SEQUENCE [LARGE SCALE GENOMIC DNA]</scope>
    <source>
        <strain evidence="3 4">DSM 45627</strain>
    </source>
</reference>
<dbReference type="PANTHER" id="PTHR31223">
    <property type="entry name" value="LOG FAMILY PROTEIN YJL055W"/>
    <property type="match status" value="1"/>
</dbReference>
<dbReference type="EMBL" id="FQVU01000006">
    <property type="protein sequence ID" value="SHH47677.1"/>
    <property type="molecule type" value="Genomic_DNA"/>
</dbReference>
<keyword evidence="2" id="KW-0378">Hydrolase</keyword>
<dbReference type="NCBIfam" id="TIGR00730">
    <property type="entry name" value="Rossman fold protein, TIGR00730 family"/>
    <property type="match status" value="1"/>
</dbReference>
<proteinExistence type="inferred from homology"/>
<dbReference type="STRING" id="1206085.SAMN05443575_3951"/>
<name>A0A1M5TA78_9ACTN</name>
<evidence type="ECO:0000256" key="1">
    <source>
        <dbReference type="ARBA" id="ARBA00006763"/>
    </source>
</evidence>
<comment type="catalytic activity">
    <reaction evidence="2">
        <text>N(6)-(dimethylallyl)adenosine 5'-phosphate + H2O = N(6)-dimethylallyladenine + D-ribose 5-phosphate</text>
        <dbReference type="Rhea" id="RHEA:48560"/>
        <dbReference type="ChEBI" id="CHEBI:15377"/>
        <dbReference type="ChEBI" id="CHEBI:17660"/>
        <dbReference type="ChEBI" id="CHEBI:57526"/>
        <dbReference type="ChEBI" id="CHEBI:78346"/>
        <dbReference type="EC" id="3.2.2.n1"/>
    </reaction>
</comment>
<dbReference type="InterPro" id="IPR031100">
    <property type="entry name" value="LOG_fam"/>
</dbReference>
<protein>
    <recommendedName>
        <fullName evidence="2">Cytokinin riboside 5'-monophosphate phosphoribohydrolase</fullName>
        <ecNumber evidence="2">3.2.2.n1</ecNumber>
    </recommendedName>
</protein>
<dbReference type="Pfam" id="PF03641">
    <property type="entry name" value="Lysine_decarbox"/>
    <property type="match status" value="1"/>
</dbReference>
<keyword evidence="4" id="KW-1185">Reference proteome</keyword>
<dbReference type="GO" id="GO:0009691">
    <property type="term" value="P:cytokinin biosynthetic process"/>
    <property type="evidence" value="ECO:0007669"/>
    <property type="project" value="UniProtKB-UniRule"/>
</dbReference>
<dbReference type="Proteomes" id="UP000186132">
    <property type="component" value="Unassembled WGS sequence"/>
</dbReference>
<accession>A0A1M5TA78</accession>
<dbReference type="InterPro" id="IPR005269">
    <property type="entry name" value="LOG"/>
</dbReference>
<comment type="similarity">
    <text evidence="1 2">Belongs to the LOG family.</text>
</comment>
<sequence>MRICVYCASSETIDPSFRALASEVGTRLAAAGHALVSGGGRVGMMGDVARAARAGGAHTTGVIPAHLVDLEVADTEADELVVVDTMRERKRVMDESSDAFLALPGGLGTFEELFEVWTSRSLDMHRKPVVVLDPDGFFDPLWAYLDGLRVQGFVRQAGLDAVRRTTTVEDALAALSP</sequence>
<evidence type="ECO:0000256" key="2">
    <source>
        <dbReference type="RuleBase" id="RU363015"/>
    </source>
</evidence>
<dbReference type="OrthoDB" id="9801098at2"/>
<dbReference type="Gene3D" id="3.40.50.450">
    <property type="match status" value="1"/>
</dbReference>
<organism evidence="3 4">
    <name type="scientific">Jatrophihabitans endophyticus</name>
    <dbReference type="NCBI Taxonomy" id="1206085"/>
    <lineage>
        <taxon>Bacteria</taxon>
        <taxon>Bacillati</taxon>
        <taxon>Actinomycetota</taxon>
        <taxon>Actinomycetes</taxon>
        <taxon>Jatrophihabitantales</taxon>
        <taxon>Jatrophihabitantaceae</taxon>
        <taxon>Jatrophihabitans</taxon>
    </lineage>
</organism>
<dbReference type="AlphaFoldDB" id="A0A1M5TA78"/>
<evidence type="ECO:0000313" key="3">
    <source>
        <dbReference type="EMBL" id="SHH47677.1"/>
    </source>
</evidence>
<dbReference type="GO" id="GO:0102682">
    <property type="term" value="F:cytokinin riboside 5'-monophosphate phosphoribohydrolase activity"/>
    <property type="evidence" value="ECO:0007669"/>
    <property type="project" value="RHEA"/>
</dbReference>
<dbReference type="PANTHER" id="PTHR31223:SF70">
    <property type="entry name" value="LOG FAMILY PROTEIN YJL055W"/>
    <property type="match status" value="1"/>
</dbReference>
<dbReference type="GO" id="GO:0005829">
    <property type="term" value="C:cytosol"/>
    <property type="evidence" value="ECO:0007669"/>
    <property type="project" value="TreeGrafter"/>
</dbReference>
<evidence type="ECO:0000313" key="4">
    <source>
        <dbReference type="Proteomes" id="UP000186132"/>
    </source>
</evidence>
<keyword evidence="2" id="KW-0203">Cytokinin biosynthesis</keyword>
<dbReference type="SUPFAM" id="SSF102405">
    <property type="entry name" value="MCP/YpsA-like"/>
    <property type="match status" value="1"/>
</dbReference>